<evidence type="ECO:0000259" key="9">
    <source>
        <dbReference type="PROSITE" id="PS50850"/>
    </source>
</evidence>
<feature type="transmembrane region" description="Helical" evidence="8">
    <location>
        <begin position="133"/>
        <end position="151"/>
    </location>
</feature>
<dbReference type="PANTHER" id="PTHR48020:SF12">
    <property type="entry name" value="PROTON MYO-INOSITOL COTRANSPORTER"/>
    <property type="match status" value="1"/>
</dbReference>
<organism evidence="10 11">
    <name type="scientific">Hymenobacter fastidiosus</name>
    <dbReference type="NCBI Taxonomy" id="486264"/>
    <lineage>
        <taxon>Bacteria</taxon>
        <taxon>Pseudomonadati</taxon>
        <taxon>Bacteroidota</taxon>
        <taxon>Cytophagia</taxon>
        <taxon>Cytophagales</taxon>
        <taxon>Hymenobacteraceae</taxon>
        <taxon>Hymenobacter</taxon>
    </lineage>
</organism>
<evidence type="ECO:0000256" key="3">
    <source>
        <dbReference type="ARBA" id="ARBA00022448"/>
    </source>
</evidence>
<feature type="transmembrane region" description="Helical" evidence="8">
    <location>
        <begin position="78"/>
        <end position="96"/>
    </location>
</feature>
<dbReference type="EMBL" id="BAABDJ010000036">
    <property type="protein sequence ID" value="GAA4015658.1"/>
    <property type="molecule type" value="Genomic_DNA"/>
</dbReference>
<dbReference type="SUPFAM" id="SSF103473">
    <property type="entry name" value="MFS general substrate transporter"/>
    <property type="match status" value="1"/>
</dbReference>
<keyword evidence="4 8" id="KW-0812">Transmembrane</keyword>
<dbReference type="InterPro" id="IPR005829">
    <property type="entry name" value="Sugar_transporter_CS"/>
</dbReference>
<dbReference type="Pfam" id="PF00083">
    <property type="entry name" value="Sugar_tr"/>
    <property type="match status" value="1"/>
</dbReference>
<evidence type="ECO:0000256" key="2">
    <source>
        <dbReference type="ARBA" id="ARBA00010992"/>
    </source>
</evidence>
<dbReference type="Proteomes" id="UP001500567">
    <property type="component" value="Unassembled WGS sequence"/>
</dbReference>
<evidence type="ECO:0000256" key="7">
    <source>
        <dbReference type="RuleBase" id="RU003346"/>
    </source>
</evidence>
<dbReference type="NCBIfam" id="TIGR00879">
    <property type="entry name" value="SP"/>
    <property type="match status" value="1"/>
</dbReference>
<feature type="transmembrane region" description="Helical" evidence="8">
    <location>
        <begin position="276"/>
        <end position="296"/>
    </location>
</feature>
<dbReference type="PROSITE" id="PS50850">
    <property type="entry name" value="MFS"/>
    <property type="match status" value="1"/>
</dbReference>
<comment type="subcellular location">
    <subcellularLocation>
        <location evidence="1">Membrane</location>
        <topology evidence="1">Multi-pass membrane protein</topology>
    </subcellularLocation>
</comment>
<dbReference type="PROSITE" id="PS00216">
    <property type="entry name" value="SUGAR_TRANSPORT_1"/>
    <property type="match status" value="2"/>
</dbReference>
<feature type="transmembrane region" description="Helical" evidence="8">
    <location>
        <begin position="47"/>
        <end position="66"/>
    </location>
</feature>
<dbReference type="Gene3D" id="1.20.1250.20">
    <property type="entry name" value="MFS general substrate transporter like domains"/>
    <property type="match status" value="1"/>
</dbReference>
<evidence type="ECO:0000256" key="4">
    <source>
        <dbReference type="ARBA" id="ARBA00022692"/>
    </source>
</evidence>
<feature type="domain" description="Major facilitator superfamily (MFS) profile" evidence="9">
    <location>
        <begin position="9"/>
        <end position="426"/>
    </location>
</feature>
<proteinExistence type="inferred from homology"/>
<keyword evidence="5 8" id="KW-1133">Transmembrane helix</keyword>
<feature type="transmembrane region" description="Helical" evidence="8">
    <location>
        <begin position="7"/>
        <end position="27"/>
    </location>
</feature>
<name>A0ABP7SSP4_9BACT</name>
<feature type="transmembrane region" description="Helical" evidence="8">
    <location>
        <begin position="308"/>
        <end position="328"/>
    </location>
</feature>
<accession>A0ABP7SSP4</accession>
<dbReference type="InterPro" id="IPR005828">
    <property type="entry name" value="MFS_sugar_transport-like"/>
</dbReference>
<feature type="transmembrane region" description="Helical" evidence="8">
    <location>
        <begin position="372"/>
        <end position="395"/>
    </location>
</feature>
<evidence type="ECO:0000256" key="6">
    <source>
        <dbReference type="ARBA" id="ARBA00023136"/>
    </source>
</evidence>
<gene>
    <name evidence="10" type="ORF">GCM10022408_31260</name>
</gene>
<feature type="transmembrane region" description="Helical" evidence="8">
    <location>
        <begin position="340"/>
        <end position="360"/>
    </location>
</feature>
<feature type="transmembrane region" description="Helical" evidence="8">
    <location>
        <begin position="401"/>
        <end position="422"/>
    </location>
</feature>
<keyword evidence="3 7" id="KW-0813">Transport</keyword>
<evidence type="ECO:0000256" key="1">
    <source>
        <dbReference type="ARBA" id="ARBA00004141"/>
    </source>
</evidence>
<evidence type="ECO:0000313" key="11">
    <source>
        <dbReference type="Proteomes" id="UP001500567"/>
    </source>
</evidence>
<dbReference type="InterPro" id="IPR050814">
    <property type="entry name" value="Myo-inositol_Transporter"/>
</dbReference>
<comment type="caution">
    <text evidence="10">The sequence shown here is derived from an EMBL/GenBank/DDBJ whole genome shotgun (WGS) entry which is preliminary data.</text>
</comment>
<comment type="similarity">
    <text evidence="2 7">Belongs to the major facilitator superfamily. Sugar transporter (TC 2.A.1.1) family.</text>
</comment>
<dbReference type="RefSeq" id="WP_345074266.1">
    <property type="nucleotide sequence ID" value="NZ_BAABDJ010000036.1"/>
</dbReference>
<dbReference type="PRINTS" id="PR00171">
    <property type="entry name" value="SUGRTRNSPORT"/>
</dbReference>
<evidence type="ECO:0000313" key="10">
    <source>
        <dbReference type="EMBL" id="GAA4015658.1"/>
    </source>
</evidence>
<dbReference type="InterPro" id="IPR036259">
    <property type="entry name" value="MFS_trans_sf"/>
</dbReference>
<keyword evidence="11" id="KW-1185">Reference proteome</keyword>
<evidence type="ECO:0000256" key="8">
    <source>
        <dbReference type="SAM" id="Phobius"/>
    </source>
</evidence>
<dbReference type="PROSITE" id="PS00217">
    <property type="entry name" value="SUGAR_TRANSPORT_2"/>
    <property type="match status" value="1"/>
</dbReference>
<dbReference type="InterPro" id="IPR003663">
    <property type="entry name" value="Sugar/inositol_transpt"/>
</dbReference>
<feature type="transmembrane region" description="Helical" evidence="8">
    <location>
        <begin position="242"/>
        <end position="264"/>
    </location>
</feature>
<keyword evidence="6 8" id="KW-0472">Membrane</keyword>
<reference evidence="11" key="1">
    <citation type="journal article" date="2019" name="Int. J. Syst. Evol. Microbiol.">
        <title>The Global Catalogue of Microorganisms (GCM) 10K type strain sequencing project: providing services to taxonomists for standard genome sequencing and annotation.</title>
        <authorList>
            <consortium name="The Broad Institute Genomics Platform"/>
            <consortium name="The Broad Institute Genome Sequencing Center for Infectious Disease"/>
            <person name="Wu L."/>
            <person name="Ma J."/>
        </authorList>
    </citation>
    <scope>NUCLEOTIDE SEQUENCE [LARGE SCALE GENOMIC DNA]</scope>
    <source>
        <strain evidence="11">JCM 17224</strain>
    </source>
</reference>
<dbReference type="PANTHER" id="PTHR48020">
    <property type="entry name" value="PROTON MYO-INOSITOL COTRANSPORTER"/>
    <property type="match status" value="1"/>
</dbReference>
<protein>
    <submittedName>
        <fullName evidence="10">Sugar porter family MFS transporter</fullName>
    </submittedName>
</protein>
<sequence>MIQRKVIFWSMVTALGGFLFGFDTAVISGAEKAIQQLWQLNAFEHGFTISIALIGTVLGAMFGGIPSDRLGRRQTLRWIAGLYLVSAVGAALAPAWVPFLLFRFLGGLGVGASSVTAPLYISEISPAESRGKLVGLFQFNIVFGILIAYLSNYLLANAGEHSWRLMLGVQAVPSVAFLLFLFRVPESPRWLLLHGRLAEGRDVLRIIGPETVEADVAAILTAQARAGQQSESLWATQYRTPVLLAVTFAFFNQVSGINAIIYYAPRIFEMTGLGQGAALLSSAGIGLVNFVFTLLGVNVIDRFGRRKLMLVGSLGLIATLGLVARAFYAEQFGGMLVPGLLFVYIGFFAFSQGAVIWVFISEIFPNAVRAKGQALGSSTHWVMATVIAFTFPYFAEKLGGGHTFTFFCAMMVLQLIFVLRFMPETKGSSLEQMEKTLVMH</sequence>
<evidence type="ECO:0000256" key="5">
    <source>
        <dbReference type="ARBA" id="ARBA00022989"/>
    </source>
</evidence>
<dbReference type="InterPro" id="IPR020846">
    <property type="entry name" value="MFS_dom"/>
</dbReference>